<feature type="transmembrane region" description="Helical" evidence="8">
    <location>
        <begin position="171"/>
        <end position="202"/>
    </location>
</feature>
<feature type="transmembrane region" description="Helical" evidence="8">
    <location>
        <begin position="101"/>
        <end position="120"/>
    </location>
</feature>
<feature type="transmembrane region" description="Helical" evidence="8">
    <location>
        <begin position="366"/>
        <end position="391"/>
    </location>
</feature>
<feature type="transmembrane region" description="Helical" evidence="8">
    <location>
        <begin position="304"/>
        <end position="326"/>
    </location>
</feature>
<feature type="transmembrane region" description="Helical" evidence="8">
    <location>
        <begin position="332"/>
        <end position="354"/>
    </location>
</feature>
<evidence type="ECO:0000256" key="6">
    <source>
        <dbReference type="ARBA" id="ARBA00023136"/>
    </source>
</evidence>
<keyword evidence="4 8" id="KW-0812">Transmembrane</keyword>
<dbReference type="EMBL" id="DF238840">
    <property type="protein sequence ID" value="GAF25490.1"/>
    <property type="molecule type" value="Genomic_DNA"/>
</dbReference>
<comment type="similarity">
    <text evidence="2">Belongs to the SLC13A/DASS transporter (TC 2.A.47) family. NADC subfamily.</text>
</comment>
<dbReference type="NCBIfam" id="TIGR00785">
    <property type="entry name" value="dass"/>
    <property type="match status" value="1"/>
</dbReference>
<evidence type="ECO:0000256" key="3">
    <source>
        <dbReference type="ARBA" id="ARBA00020150"/>
    </source>
</evidence>
<dbReference type="PANTHER" id="PTHR10283:SF82">
    <property type="entry name" value="SOLUTE CARRIER FAMILY 13 MEMBER 2"/>
    <property type="match status" value="1"/>
</dbReference>
<evidence type="ECO:0000256" key="4">
    <source>
        <dbReference type="ARBA" id="ARBA00022692"/>
    </source>
</evidence>
<feature type="transmembrane region" description="Helical" evidence="8">
    <location>
        <begin position="132"/>
        <end position="151"/>
    </location>
</feature>
<dbReference type="InterPro" id="IPR001898">
    <property type="entry name" value="SLC13A/DASS"/>
</dbReference>
<feature type="transmembrane region" description="Helical" evidence="8">
    <location>
        <begin position="485"/>
        <end position="507"/>
    </location>
</feature>
<dbReference type="AlphaFoldDB" id="A0A0S6U903"/>
<dbReference type="GO" id="GO:0005886">
    <property type="term" value="C:plasma membrane"/>
    <property type="evidence" value="ECO:0007669"/>
    <property type="project" value="TreeGrafter"/>
</dbReference>
<keyword evidence="5 8" id="KW-1133">Transmembrane helix</keyword>
<name>A0A0S6U903_NEOTH</name>
<reference evidence="9" key="1">
    <citation type="journal article" date="2014" name="Gene">
        <title>Genome-guided analysis of transformation efficiency and carbon dioxide assimilation by Moorella thermoacetica Y72.</title>
        <authorList>
            <person name="Tsukahara K."/>
            <person name="Kita A."/>
            <person name="Nakashimada Y."/>
            <person name="Hoshino T."/>
            <person name="Murakami K."/>
        </authorList>
    </citation>
    <scope>NUCLEOTIDE SEQUENCE [LARGE SCALE GENOMIC DNA]</scope>
    <source>
        <strain evidence="9">Y72</strain>
    </source>
</reference>
<protein>
    <recommendedName>
        <fullName evidence="3">Sodium-dependent dicarboxylate transporter SdcS</fullName>
    </recommendedName>
    <alternativeName>
        <fullName evidence="7">Na(+)/dicarboxylate symporter</fullName>
    </alternativeName>
</protein>
<evidence type="ECO:0000313" key="9">
    <source>
        <dbReference type="EMBL" id="GAF25490.1"/>
    </source>
</evidence>
<dbReference type="GO" id="GO:1905039">
    <property type="term" value="P:carboxylic acid transmembrane transport"/>
    <property type="evidence" value="ECO:0007669"/>
    <property type="project" value="UniProtKB-ARBA"/>
</dbReference>
<feature type="transmembrane region" description="Helical" evidence="8">
    <location>
        <begin position="257"/>
        <end position="283"/>
    </location>
</feature>
<dbReference type="GO" id="GO:0008514">
    <property type="term" value="F:organic anion transmembrane transporter activity"/>
    <property type="evidence" value="ECO:0007669"/>
    <property type="project" value="UniProtKB-ARBA"/>
</dbReference>
<feature type="transmembrane region" description="Helical" evidence="8">
    <location>
        <begin position="214"/>
        <end position="237"/>
    </location>
</feature>
<evidence type="ECO:0000256" key="1">
    <source>
        <dbReference type="ARBA" id="ARBA00004141"/>
    </source>
</evidence>
<dbReference type="Pfam" id="PF00939">
    <property type="entry name" value="Na_sulph_symp"/>
    <property type="match status" value="1"/>
</dbReference>
<feature type="transmembrane region" description="Helical" evidence="8">
    <location>
        <begin position="54"/>
        <end position="72"/>
    </location>
</feature>
<comment type="subcellular location">
    <subcellularLocation>
        <location evidence="1">Membrane</location>
        <topology evidence="1">Multi-pass membrane protein</topology>
    </subcellularLocation>
</comment>
<feature type="transmembrane region" description="Helical" evidence="8">
    <location>
        <begin position="444"/>
        <end position="465"/>
    </location>
</feature>
<dbReference type="Proteomes" id="UP000063718">
    <property type="component" value="Unassembled WGS sequence"/>
</dbReference>
<feature type="transmembrane region" description="Helical" evidence="8">
    <location>
        <begin position="411"/>
        <end position="437"/>
    </location>
</feature>
<evidence type="ECO:0000256" key="2">
    <source>
        <dbReference type="ARBA" id="ARBA00006772"/>
    </source>
</evidence>
<evidence type="ECO:0000256" key="8">
    <source>
        <dbReference type="SAM" id="Phobius"/>
    </source>
</evidence>
<evidence type="ECO:0000256" key="5">
    <source>
        <dbReference type="ARBA" id="ARBA00022989"/>
    </source>
</evidence>
<dbReference type="PANTHER" id="PTHR10283">
    <property type="entry name" value="SOLUTE CARRIER FAMILY 13 MEMBER"/>
    <property type="match status" value="1"/>
</dbReference>
<gene>
    <name evidence="9" type="ORF">MTY_0825</name>
</gene>
<keyword evidence="6 8" id="KW-0472">Membrane</keyword>
<accession>A0A0S6U903</accession>
<sequence>MVSCNLLPAPYILIIKSPFGNDNSTNCKGGDNMATATQTGTQAVATGKKAGTRWAYFIIGLAVLGLFYILPVPAGMKPAAMRTLGVMATTVFWWLTETLPIPVTALMVPLMLHFTGILSLDKSVAQSFGDSFVPFLIGVLALSVAFTMSGLSKRITYLLLALSGTKVSRVIGIYFLVSFVISMFVTDVAVVAMMLPIVVGLLQSVDAKPGESNLGRGLMMAIMFGSTLGGICTPSGVASNVITMSFLTKNAKIGVSFLDWVAIATPIFVAVGIIAWWLILKIFPPEIKELPYGKDMIHKELKGMGSWSIEEITTMVVFLLAVVLWLTSSWNGLPIAFVSLLILGLLSMPGVGVFKKWSDVEKRLEWGALMLVVGGFALGLAASQSGLAQWVAQHALKPMTILPRPLQPLAVTLLVAVDSLGFSSFTAAASVNVPFIIAYAQQNALPVLSMALAAGFAASTHFILVTESPSFVLPYAYGYFSFKDLFKIGVILTIVSAGAIAIGLVLAGMPAGVPLH</sequence>
<proteinExistence type="inferred from homology"/>
<evidence type="ECO:0000256" key="7">
    <source>
        <dbReference type="ARBA" id="ARBA00031174"/>
    </source>
</evidence>
<organism evidence="9">
    <name type="scientific">Moorella thermoacetica Y72</name>
    <dbReference type="NCBI Taxonomy" id="1325331"/>
    <lineage>
        <taxon>Bacteria</taxon>
        <taxon>Bacillati</taxon>
        <taxon>Bacillota</taxon>
        <taxon>Clostridia</taxon>
        <taxon>Neomoorellales</taxon>
        <taxon>Neomoorellaceae</taxon>
        <taxon>Neomoorella</taxon>
    </lineage>
</organism>